<dbReference type="OrthoDB" id="1847996at2"/>
<dbReference type="Pfam" id="PF04542">
    <property type="entry name" value="Sigma70_r2"/>
    <property type="match status" value="1"/>
</dbReference>
<dbReference type="SUPFAM" id="SSF88946">
    <property type="entry name" value="Sigma2 domain of RNA polymerase sigma factors"/>
    <property type="match status" value="1"/>
</dbReference>
<dbReference type="Gene3D" id="1.10.10.10">
    <property type="entry name" value="Winged helix-like DNA-binding domain superfamily/Winged helix DNA-binding domain"/>
    <property type="match status" value="1"/>
</dbReference>
<dbReference type="PANTHER" id="PTHR43133:SF8">
    <property type="entry name" value="RNA POLYMERASE SIGMA FACTOR HI_1459-RELATED"/>
    <property type="match status" value="1"/>
</dbReference>
<evidence type="ECO:0000256" key="1">
    <source>
        <dbReference type="ARBA" id="ARBA00010641"/>
    </source>
</evidence>
<dbReference type="AlphaFoldDB" id="A0A4Z0D4E2"/>
<evidence type="ECO:0000259" key="7">
    <source>
        <dbReference type="Pfam" id="PF04542"/>
    </source>
</evidence>
<dbReference type="NCBIfam" id="TIGR02937">
    <property type="entry name" value="sigma70-ECF"/>
    <property type="match status" value="1"/>
</dbReference>
<dbReference type="PANTHER" id="PTHR43133">
    <property type="entry name" value="RNA POLYMERASE ECF-TYPE SIGMA FACTO"/>
    <property type="match status" value="1"/>
</dbReference>
<dbReference type="GO" id="GO:0016987">
    <property type="term" value="F:sigma factor activity"/>
    <property type="evidence" value="ECO:0007669"/>
    <property type="project" value="UniProtKB-KW"/>
</dbReference>
<organism evidence="9 10">
    <name type="scientific">Soehngenia longivitae</name>
    <dbReference type="NCBI Taxonomy" id="2562294"/>
    <lineage>
        <taxon>Bacteria</taxon>
        <taxon>Bacillati</taxon>
        <taxon>Bacillota</taxon>
        <taxon>Tissierellia</taxon>
        <taxon>Tissierellales</taxon>
        <taxon>Tissierellaceae</taxon>
        <taxon>Soehngenia</taxon>
    </lineage>
</organism>
<feature type="domain" description="RNA polymerase sigma-70 region 2" evidence="7">
    <location>
        <begin position="15"/>
        <end position="81"/>
    </location>
</feature>
<dbReference type="RefSeq" id="WP_135271709.1">
    <property type="nucleotide sequence ID" value="NZ_SRIB01000017.1"/>
</dbReference>
<dbReference type="InterPro" id="IPR007627">
    <property type="entry name" value="RNA_pol_sigma70_r2"/>
</dbReference>
<feature type="coiled-coil region" evidence="6">
    <location>
        <begin position="136"/>
        <end position="163"/>
    </location>
</feature>
<dbReference type="Pfam" id="PF08281">
    <property type="entry name" value="Sigma70_r4_2"/>
    <property type="match status" value="1"/>
</dbReference>
<dbReference type="GO" id="GO:0006352">
    <property type="term" value="P:DNA-templated transcription initiation"/>
    <property type="evidence" value="ECO:0007669"/>
    <property type="project" value="InterPro"/>
</dbReference>
<evidence type="ECO:0000256" key="4">
    <source>
        <dbReference type="ARBA" id="ARBA00023125"/>
    </source>
</evidence>
<keyword evidence="10" id="KW-1185">Reference proteome</keyword>
<evidence type="ECO:0000259" key="8">
    <source>
        <dbReference type="Pfam" id="PF08281"/>
    </source>
</evidence>
<dbReference type="InterPro" id="IPR036388">
    <property type="entry name" value="WH-like_DNA-bd_sf"/>
</dbReference>
<keyword evidence="4" id="KW-0238">DNA-binding</keyword>
<dbReference type="InterPro" id="IPR013249">
    <property type="entry name" value="RNA_pol_sigma70_r4_t2"/>
</dbReference>
<feature type="domain" description="RNA polymerase sigma factor 70 region 4 type 2" evidence="8">
    <location>
        <begin position="126"/>
        <end position="157"/>
    </location>
</feature>
<keyword evidence="5" id="KW-0804">Transcription</keyword>
<keyword evidence="6" id="KW-0175">Coiled coil</keyword>
<dbReference type="InterPro" id="IPR014284">
    <property type="entry name" value="RNA_pol_sigma-70_dom"/>
</dbReference>
<evidence type="ECO:0000313" key="9">
    <source>
        <dbReference type="EMBL" id="TFZ39184.1"/>
    </source>
</evidence>
<keyword evidence="2" id="KW-0805">Transcription regulation</keyword>
<reference evidence="9 10" key="1">
    <citation type="submission" date="2019-03" db="EMBL/GenBank/DDBJ databases">
        <title>Draft genome sequence data and analysis of a Fermenting Bacterium, Soehngenia longevitae strain 1933PT, isolated from petroleum reservoir in Azerbaijan.</title>
        <authorList>
            <person name="Grouzdev D.S."/>
            <person name="Bidzhieva S.K."/>
            <person name="Sokolova D.S."/>
            <person name="Tourova T.P."/>
            <person name="Poltaraus A.B."/>
            <person name="Nazina T.N."/>
        </authorList>
    </citation>
    <scope>NUCLEOTIDE SEQUENCE [LARGE SCALE GENOMIC DNA]</scope>
    <source>
        <strain evidence="9 10">1933P</strain>
    </source>
</reference>
<dbReference type="InterPro" id="IPR013324">
    <property type="entry name" value="RNA_pol_sigma_r3/r4-like"/>
</dbReference>
<dbReference type="InterPro" id="IPR013325">
    <property type="entry name" value="RNA_pol_sigma_r2"/>
</dbReference>
<protein>
    <submittedName>
        <fullName evidence="9">RNA polymerase sigma factor</fullName>
    </submittedName>
</protein>
<dbReference type="SUPFAM" id="SSF88659">
    <property type="entry name" value="Sigma3 and sigma4 domains of RNA polymerase sigma factors"/>
    <property type="match status" value="1"/>
</dbReference>
<comment type="caution">
    <text evidence="9">The sequence shown here is derived from an EMBL/GenBank/DDBJ whole genome shotgun (WGS) entry which is preliminary data.</text>
</comment>
<accession>A0A4Z0D4E2</accession>
<keyword evidence="3" id="KW-0731">Sigma factor</keyword>
<name>A0A4Z0D4E2_9FIRM</name>
<proteinExistence type="inferred from homology"/>
<dbReference type="Gene3D" id="1.10.1740.10">
    <property type="match status" value="1"/>
</dbReference>
<evidence type="ECO:0000313" key="10">
    <source>
        <dbReference type="Proteomes" id="UP000298381"/>
    </source>
</evidence>
<dbReference type="GO" id="GO:0003677">
    <property type="term" value="F:DNA binding"/>
    <property type="evidence" value="ECO:0007669"/>
    <property type="project" value="UniProtKB-KW"/>
</dbReference>
<gene>
    <name evidence="9" type="ORF">E4100_08950</name>
</gene>
<dbReference type="EMBL" id="SRIB01000017">
    <property type="protein sequence ID" value="TFZ39184.1"/>
    <property type="molecule type" value="Genomic_DNA"/>
</dbReference>
<evidence type="ECO:0000256" key="2">
    <source>
        <dbReference type="ARBA" id="ARBA00023015"/>
    </source>
</evidence>
<evidence type="ECO:0000256" key="3">
    <source>
        <dbReference type="ARBA" id="ARBA00023082"/>
    </source>
</evidence>
<evidence type="ECO:0000256" key="5">
    <source>
        <dbReference type="ARBA" id="ARBA00023163"/>
    </source>
</evidence>
<dbReference type="InterPro" id="IPR039425">
    <property type="entry name" value="RNA_pol_sigma-70-like"/>
</dbReference>
<evidence type="ECO:0000256" key="6">
    <source>
        <dbReference type="SAM" id="Coils"/>
    </source>
</evidence>
<sequence length="165" mass="19141">MGLDDNQQWFIEKLYKEMYYSLSTYALSALNDRSLAEEAVQDTFRIACAKVDNFQASANPKGWLFNTLKYVIKNMIRSRARLNNMIVSSFDFDENSYVKDLDTSNIDLLYSDIVDSPEYKLLKRIALDKYTMLEAAQELGISLEACKKRVQRAKKKLKSHLVENK</sequence>
<dbReference type="Proteomes" id="UP000298381">
    <property type="component" value="Unassembled WGS sequence"/>
</dbReference>
<comment type="similarity">
    <text evidence="1">Belongs to the sigma-70 factor family. ECF subfamily.</text>
</comment>